<dbReference type="AlphaFoldDB" id="A0A918XVD0"/>
<keyword evidence="1" id="KW-0378">Hydrolase</keyword>
<evidence type="ECO:0000313" key="2">
    <source>
        <dbReference type="Proteomes" id="UP000630353"/>
    </source>
</evidence>
<keyword evidence="2" id="KW-1185">Reference proteome</keyword>
<dbReference type="EMBL" id="BMZS01000011">
    <property type="protein sequence ID" value="GHD59306.1"/>
    <property type="molecule type" value="Genomic_DNA"/>
</dbReference>
<gene>
    <name evidence="1" type="ORF">GCM10017083_43300</name>
</gene>
<dbReference type="SFLD" id="SFLDS00003">
    <property type="entry name" value="Haloacid_Dehalogenase"/>
    <property type="match status" value="1"/>
</dbReference>
<dbReference type="RefSeq" id="WP_189993588.1">
    <property type="nucleotide sequence ID" value="NZ_BMZS01000011.1"/>
</dbReference>
<dbReference type="InterPro" id="IPR023198">
    <property type="entry name" value="PGP-like_dom2"/>
</dbReference>
<organism evidence="1 2">
    <name type="scientific">Thalassobaculum fulvum</name>
    <dbReference type="NCBI Taxonomy" id="1633335"/>
    <lineage>
        <taxon>Bacteria</taxon>
        <taxon>Pseudomonadati</taxon>
        <taxon>Pseudomonadota</taxon>
        <taxon>Alphaproteobacteria</taxon>
        <taxon>Rhodospirillales</taxon>
        <taxon>Thalassobaculaceae</taxon>
        <taxon>Thalassobaculum</taxon>
    </lineage>
</organism>
<dbReference type="InterPro" id="IPR006439">
    <property type="entry name" value="HAD-SF_hydro_IA"/>
</dbReference>
<sequence length="209" mass="23633">MREVDAVVFDVGQVLIEWDPRHLYRKVFTRDDATPDEARVEWFLSEVCHHDWNVEQDRGRRIADAEAEALSRHPDMGPAIRSYYGRFQAMIPRAIDGTVQVLQTLKAAGFPVHGLTNFGAETFPRTRARFGFLNAFDTVVVSGEEGVIKPDPRIYEILIERAGLDPARTAFVDDSPRNIEAARALGFHAHRFEGAEGFRSWLRDLGAPV</sequence>
<dbReference type="NCBIfam" id="TIGR01509">
    <property type="entry name" value="HAD-SF-IA-v3"/>
    <property type="match status" value="1"/>
</dbReference>
<comment type="caution">
    <text evidence="1">The sequence shown here is derived from an EMBL/GenBank/DDBJ whole genome shotgun (WGS) entry which is preliminary data.</text>
</comment>
<reference evidence="1" key="2">
    <citation type="submission" date="2020-09" db="EMBL/GenBank/DDBJ databases">
        <authorList>
            <person name="Sun Q."/>
            <person name="Kim S."/>
        </authorList>
    </citation>
    <scope>NUCLEOTIDE SEQUENCE</scope>
    <source>
        <strain evidence="1">KCTC 42651</strain>
    </source>
</reference>
<protein>
    <submittedName>
        <fullName evidence="1">Hydrolase</fullName>
    </submittedName>
</protein>
<accession>A0A918XVD0</accession>
<name>A0A918XVD0_9PROT</name>
<dbReference type="Gene3D" id="3.40.50.1000">
    <property type="entry name" value="HAD superfamily/HAD-like"/>
    <property type="match status" value="1"/>
</dbReference>
<proteinExistence type="predicted"/>
<dbReference type="CDD" id="cd02603">
    <property type="entry name" value="HAD_sEH-N_like"/>
    <property type="match status" value="1"/>
</dbReference>
<dbReference type="GO" id="GO:0016787">
    <property type="term" value="F:hydrolase activity"/>
    <property type="evidence" value="ECO:0007669"/>
    <property type="project" value="UniProtKB-KW"/>
</dbReference>
<dbReference type="InterPro" id="IPR023214">
    <property type="entry name" value="HAD_sf"/>
</dbReference>
<dbReference type="PANTHER" id="PTHR43611">
    <property type="entry name" value="ALPHA-D-GLUCOSE 1-PHOSPHATE PHOSPHATASE"/>
    <property type="match status" value="1"/>
</dbReference>
<reference evidence="1" key="1">
    <citation type="journal article" date="2014" name="Int. J. Syst. Evol. Microbiol.">
        <title>Complete genome sequence of Corynebacterium casei LMG S-19264T (=DSM 44701T), isolated from a smear-ripened cheese.</title>
        <authorList>
            <consortium name="US DOE Joint Genome Institute (JGI-PGF)"/>
            <person name="Walter F."/>
            <person name="Albersmeier A."/>
            <person name="Kalinowski J."/>
            <person name="Ruckert C."/>
        </authorList>
    </citation>
    <scope>NUCLEOTIDE SEQUENCE</scope>
    <source>
        <strain evidence="1">KCTC 42651</strain>
    </source>
</reference>
<dbReference type="Proteomes" id="UP000630353">
    <property type="component" value="Unassembled WGS sequence"/>
</dbReference>
<dbReference type="SUPFAM" id="SSF56784">
    <property type="entry name" value="HAD-like"/>
    <property type="match status" value="1"/>
</dbReference>
<dbReference type="Gene3D" id="1.10.150.240">
    <property type="entry name" value="Putative phosphatase, domain 2"/>
    <property type="match status" value="1"/>
</dbReference>
<dbReference type="PANTHER" id="PTHR43611:SF3">
    <property type="entry name" value="FLAVIN MONONUCLEOTIDE HYDROLASE 1, CHLOROPLATIC"/>
    <property type="match status" value="1"/>
</dbReference>
<dbReference type="InterPro" id="IPR036412">
    <property type="entry name" value="HAD-like_sf"/>
</dbReference>
<dbReference type="Pfam" id="PF00702">
    <property type="entry name" value="Hydrolase"/>
    <property type="match status" value="1"/>
</dbReference>
<dbReference type="SFLD" id="SFLDG01129">
    <property type="entry name" value="C1.5:_HAD__Beta-PGM__Phosphata"/>
    <property type="match status" value="1"/>
</dbReference>
<evidence type="ECO:0000313" key="1">
    <source>
        <dbReference type="EMBL" id="GHD59306.1"/>
    </source>
</evidence>